<organism evidence="4">
    <name type="scientific">Phaeodactylum tricornutum</name>
    <name type="common">Diatom</name>
    <dbReference type="NCBI Taxonomy" id="2850"/>
    <lineage>
        <taxon>Eukaryota</taxon>
        <taxon>Sar</taxon>
        <taxon>Stramenopiles</taxon>
        <taxon>Ochrophyta</taxon>
        <taxon>Bacillariophyta</taxon>
        <taxon>Bacillariophyceae</taxon>
        <taxon>Bacillariophycidae</taxon>
        <taxon>Naviculales</taxon>
        <taxon>Phaeodactylaceae</taxon>
        <taxon>Phaeodactylum</taxon>
    </lineage>
</organism>
<gene>
    <name evidence="4" type="ORF">PTTT1_LOCUS3490</name>
</gene>
<dbReference type="GO" id="GO:0016272">
    <property type="term" value="C:prefoldin complex"/>
    <property type="evidence" value="ECO:0007669"/>
    <property type="project" value="InterPro"/>
</dbReference>
<dbReference type="GO" id="GO:0051082">
    <property type="term" value="F:unfolded protein binding"/>
    <property type="evidence" value="ECO:0007669"/>
    <property type="project" value="InterPro"/>
</dbReference>
<feature type="coiled-coil region" evidence="3">
    <location>
        <begin position="77"/>
        <end position="125"/>
    </location>
</feature>
<keyword evidence="2" id="KW-0143">Chaperone</keyword>
<dbReference type="GO" id="GO:0005737">
    <property type="term" value="C:cytoplasm"/>
    <property type="evidence" value="ECO:0007669"/>
    <property type="project" value="TreeGrafter"/>
</dbReference>
<reference evidence="4" key="1">
    <citation type="submission" date="2022-02" db="EMBL/GenBank/DDBJ databases">
        <authorList>
            <person name="Giguere J D."/>
        </authorList>
    </citation>
    <scope>NUCLEOTIDE SEQUENCE</scope>
    <source>
        <strain evidence="4">CCAP 1055/1</strain>
    </source>
</reference>
<dbReference type="GO" id="GO:0051131">
    <property type="term" value="P:chaperone-mediated protein complex assembly"/>
    <property type="evidence" value="ECO:0007669"/>
    <property type="project" value="TreeGrafter"/>
</dbReference>
<dbReference type="Proteomes" id="UP000836788">
    <property type="component" value="Chromosome 1"/>
</dbReference>
<evidence type="ECO:0000256" key="2">
    <source>
        <dbReference type="ARBA" id="ARBA00023186"/>
    </source>
</evidence>
<proteinExistence type="inferred from homology"/>
<evidence type="ECO:0000256" key="3">
    <source>
        <dbReference type="SAM" id="Coils"/>
    </source>
</evidence>
<keyword evidence="3" id="KW-0175">Coiled coil</keyword>
<dbReference type="Gene3D" id="1.10.287.370">
    <property type="match status" value="1"/>
</dbReference>
<dbReference type="OMA" id="QEMQMAM"/>
<protein>
    <recommendedName>
        <fullName evidence="5">Prefoldin subunit 6</fullName>
    </recommendedName>
</protein>
<name>A0A8J9RZN3_PHATR</name>
<dbReference type="Pfam" id="PF01920">
    <property type="entry name" value="Prefoldin_2"/>
    <property type="match status" value="1"/>
</dbReference>
<dbReference type="PANTHER" id="PTHR21431:SF0">
    <property type="entry name" value="PREFOLDIN SUBUNIT 6"/>
    <property type="match status" value="1"/>
</dbReference>
<dbReference type="SUPFAM" id="SSF46579">
    <property type="entry name" value="Prefoldin"/>
    <property type="match status" value="1"/>
</dbReference>
<evidence type="ECO:0000256" key="1">
    <source>
        <dbReference type="ARBA" id="ARBA00008045"/>
    </source>
</evidence>
<dbReference type="AlphaFoldDB" id="A0A8J9RZN3"/>
<dbReference type="InterPro" id="IPR009053">
    <property type="entry name" value="Prefoldin"/>
</dbReference>
<accession>A0A8J9RZN3</accession>
<dbReference type="InterPro" id="IPR002777">
    <property type="entry name" value="PFD_beta-like"/>
</dbReference>
<sequence>MATASAADPNNPGNVLASAVDTEINKFRGLQEKMGRLASDLQIVVGQETENEMVLQELNLQQSDSAVYKQVGPVLIKQNLEEAQETVRKRLEFIASEKKGLEGKIQATEKEGNELALKIQKMQSNLQQTTADAVRAITAEHGGTAR</sequence>
<comment type="similarity">
    <text evidence="1">Belongs to the prefoldin subunit beta family.</text>
</comment>
<evidence type="ECO:0008006" key="5">
    <source>
        <dbReference type="Google" id="ProtNLM"/>
    </source>
</evidence>
<dbReference type="PANTHER" id="PTHR21431">
    <property type="entry name" value="PREFOLDIN SUBUNIT 6"/>
    <property type="match status" value="1"/>
</dbReference>
<dbReference type="CDD" id="cd23161">
    <property type="entry name" value="Prefoldin_6"/>
    <property type="match status" value="1"/>
</dbReference>
<evidence type="ECO:0000313" key="4">
    <source>
        <dbReference type="EMBL" id="CAG9277334.1"/>
    </source>
</evidence>
<dbReference type="EMBL" id="OU594942">
    <property type="protein sequence ID" value="CAG9277334.1"/>
    <property type="molecule type" value="Genomic_DNA"/>
</dbReference>
<dbReference type="GO" id="GO:0006457">
    <property type="term" value="P:protein folding"/>
    <property type="evidence" value="ECO:0007669"/>
    <property type="project" value="InterPro"/>
</dbReference>
<dbReference type="GO" id="GO:0051087">
    <property type="term" value="F:protein-folding chaperone binding"/>
    <property type="evidence" value="ECO:0007669"/>
    <property type="project" value="TreeGrafter"/>
</dbReference>